<dbReference type="SUPFAM" id="SSF46689">
    <property type="entry name" value="Homeodomain-like"/>
    <property type="match status" value="1"/>
</dbReference>
<dbReference type="PROSITE" id="PS50977">
    <property type="entry name" value="HTH_TETR_2"/>
    <property type="match status" value="1"/>
</dbReference>
<accession>A0A9X4QW57</accession>
<evidence type="ECO:0000313" key="6">
    <source>
        <dbReference type="EMBL" id="MDG0813475.1"/>
    </source>
</evidence>
<dbReference type="PRINTS" id="PR00455">
    <property type="entry name" value="HTHTETR"/>
</dbReference>
<dbReference type="InterPro" id="IPR009057">
    <property type="entry name" value="Homeodomain-like_sf"/>
</dbReference>
<gene>
    <name evidence="6" type="ORF">OMP40_32440</name>
</gene>
<dbReference type="InterPro" id="IPR049445">
    <property type="entry name" value="TetR_SbtR-like_C"/>
</dbReference>
<proteinExistence type="predicted"/>
<dbReference type="GO" id="GO:0000976">
    <property type="term" value="F:transcription cis-regulatory region binding"/>
    <property type="evidence" value="ECO:0007669"/>
    <property type="project" value="TreeGrafter"/>
</dbReference>
<keyword evidence="3" id="KW-0804">Transcription</keyword>
<dbReference type="Proteomes" id="UP001153404">
    <property type="component" value="Unassembled WGS sequence"/>
</dbReference>
<evidence type="ECO:0000256" key="2">
    <source>
        <dbReference type="ARBA" id="ARBA00023125"/>
    </source>
</evidence>
<dbReference type="Pfam" id="PF21597">
    <property type="entry name" value="TetR_C_43"/>
    <property type="match status" value="1"/>
</dbReference>
<dbReference type="Pfam" id="PF00440">
    <property type="entry name" value="TetR_N"/>
    <property type="match status" value="1"/>
</dbReference>
<keyword evidence="2 4" id="KW-0238">DNA-binding</keyword>
<comment type="caution">
    <text evidence="6">The sequence shown here is derived from an EMBL/GenBank/DDBJ whole genome shotgun (WGS) entry which is preliminary data.</text>
</comment>
<evidence type="ECO:0000259" key="5">
    <source>
        <dbReference type="PROSITE" id="PS50977"/>
    </source>
</evidence>
<sequence>MSDKTEVPNIDLETHEPANRRVRADAQRNINALLQSAMTVFATSGVDAPVREIADKAGVGVGTVYRHFPQRSDLIVAVFRNEVDTCADAAADLSAKYEPAEALARWMQRYVDFIANKRGLASALGSGNPEYATLPAYFEKRLNPVLRNLLDTAAAAGELRADVEPYDLLRAAASLCTGIHNGDAKFTRQMVALLVDGLRYRASASS</sequence>
<name>A0A9X4QW57_9BACL</name>
<keyword evidence="7" id="KW-1185">Reference proteome</keyword>
<keyword evidence="1" id="KW-0805">Transcription regulation</keyword>
<evidence type="ECO:0000313" key="7">
    <source>
        <dbReference type="Proteomes" id="UP001153404"/>
    </source>
</evidence>
<dbReference type="PANTHER" id="PTHR30055:SF234">
    <property type="entry name" value="HTH-TYPE TRANSCRIPTIONAL REGULATOR BETI"/>
    <property type="match status" value="1"/>
</dbReference>
<dbReference type="InterPro" id="IPR036271">
    <property type="entry name" value="Tet_transcr_reg_TetR-rel_C_sf"/>
</dbReference>
<feature type="DNA-binding region" description="H-T-H motif" evidence="4">
    <location>
        <begin position="49"/>
        <end position="68"/>
    </location>
</feature>
<reference evidence="6" key="1">
    <citation type="submission" date="2022-10" db="EMBL/GenBank/DDBJ databases">
        <title>Comparative genomic analysis of Cohnella hashimotonis sp. nov., isolated from the International Space Station.</title>
        <authorList>
            <person name="Simpson A."/>
            <person name="Venkateswaran K."/>
        </authorList>
    </citation>
    <scope>NUCLEOTIDE SEQUENCE</scope>
    <source>
        <strain evidence="6">DSM 28161</strain>
    </source>
</reference>
<evidence type="ECO:0000256" key="3">
    <source>
        <dbReference type="ARBA" id="ARBA00023163"/>
    </source>
</evidence>
<dbReference type="SUPFAM" id="SSF48498">
    <property type="entry name" value="Tetracyclin repressor-like, C-terminal domain"/>
    <property type="match status" value="1"/>
</dbReference>
<organism evidence="6 7">
    <name type="scientific">Cohnella rhizosphaerae</name>
    <dbReference type="NCBI Taxonomy" id="1457232"/>
    <lineage>
        <taxon>Bacteria</taxon>
        <taxon>Bacillati</taxon>
        <taxon>Bacillota</taxon>
        <taxon>Bacilli</taxon>
        <taxon>Bacillales</taxon>
        <taxon>Paenibacillaceae</taxon>
        <taxon>Cohnella</taxon>
    </lineage>
</organism>
<dbReference type="AlphaFoldDB" id="A0A9X4QW57"/>
<feature type="domain" description="HTH tetR-type" evidence="5">
    <location>
        <begin position="27"/>
        <end position="86"/>
    </location>
</feature>
<dbReference type="Gene3D" id="1.10.357.10">
    <property type="entry name" value="Tetracycline Repressor, domain 2"/>
    <property type="match status" value="1"/>
</dbReference>
<evidence type="ECO:0000256" key="4">
    <source>
        <dbReference type="PROSITE-ProRule" id="PRU00335"/>
    </source>
</evidence>
<dbReference type="PANTHER" id="PTHR30055">
    <property type="entry name" value="HTH-TYPE TRANSCRIPTIONAL REGULATOR RUTR"/>
    <property type="match status" value="1"/>
</dbReference>
<dbReference type="InterPro" id="IPR050109">
    <property type="entry name" value="HTH-type_TetR-like_transc_reg"/>
</dbReference>
<evidence type="ECO:0000256" key="1">
    <source>
        <dbReference type="ARBA" id="ARBA00023015"/>
    </source>
</evidence>
<dbReference type="InterPro" id="IPR001647">
    <property type="entry name" value="HTH_TetR"/>
</dbReference>
<dbReference type="RefSeq" id="WP_277537447.1">
    <property type="nucleotide sequence ID" value="NZ_JAPDIA010000008.1"/>
</dbReference>
<dbReference type="GO" id="GO:0003700">
    <property type="term" value="F:DNA-binding transcription factor activity"/>
    <property type="evidence" value="ECO:0007669"/>
    <property type="project" value="TreeGrafter"/>
</dbReference>
<dbReference type="EMBL" id="JAPDIA010000008">
    <property type="protein sequence ID" value="MDG0813475.1"/>
    <property type="molecule type" value="Genomic_DNA"/>
</dbReference>
<protein>
    <submittedName>
        <fullName evidence="6">TetR/AcrR family transcriptional regulator</fullName>
    </submittedName>
</protein>